<evidence type="ECO:0000256" key="3">
    <source>
        <dbReference type="ARBA" id="ARBA00022475"/>
    </source>
</evidence>
<dbReference type="PANTHER" id="PTHR40074:SF2">
    <property type="entry name" value="O-ACETYLTRANSFERASE WECH"/>
    <property type="match status" value="1"/>
</dbReference>
<evidence type="ECO:0000256" key="8">
    <source>
        <dbReference type="SAM" id="Phobius"/>
    </source>
</evidence>
<comment type="similarity">
    <text evidence="2">Belongs to the acyltransferase 3 family.</text>
</comment>
<dbReference type="GO" id="GO:0005886">
    <property type="term" value="C:plasma membrane"/>
    <property type="evidence" value="ECO:0007669"/>
    <property type="project" value="UniProtKB-SubCell"/>
</dbReference>
<comment type="caution">
    <text evidence="10">The sequence shown here is derived from an EMBL/GenBank/DDBJ whole genome shotgun (WGS) entry which is preliminary data.</text>
</comment>
<dbReference type="PANTHER" id="PTHR40074">
    <property type="entry name" value="O-ACETYLTRANSFERASE WECH"/>
    <property type="match status" value="1"/>
</dbReference>
<sequence length="339" mass="35862">MSSGLSINTLRGLACLLLVGYHVIGDDSEAGLRLEPEHLASQANQCLSLIRMPLFSFLSGMVYALRPATGPLTPFAVGKTRRLLAPMLIVGTAFALLQTVTSGTNGGDYDWATLHIVPVAHYWFLEALFLIFLATALLERGGWLATPRAFLAVGVAAALLHVWAPLPMYLGLAGATFLWPFFLMGVAARRFPAPMSSNWMLGVITILPVGILSAWAATAMPPADAPGADRLLVGLCACLLLSRLRLESRGLAWIGAWSFGIYLFHPVFTAAARMGLKAAGLDDVTTLFVAGMAAGLSGSIALTASLRRLPLGHWALGERARTSRTASGRAGDPARSGPA</sequence>
<feature type="transmembrane region" description="Helical" evidence="8">
    <location>
        <begin position="251"/>
        <end position="272"/>
    </location>
</feature>
<keyword evidence="6 8" id="KW-0472">Membrane</keyword>
<evidence type="ECO:0000256" key="2">
    <source>
        <dbReference type="ARBA" id="ARBA00007400"/>
    </source>
</evidence>
<feature type="domain" description="Acyltransferase 3" evidence="9">
    <location>
        <begin position="6"/>
        <end position="303"/>
    </location>
</feature>
<proteinExistence type="inferred from homology"/>
<dbReference type="OrthoDB" id="8678265at2"/>
<evidence type="ECO:0000313" key="11">
    <source>
        <dbReference type="Proteomes" id="UP000197468"/>
    </source>
</evidence>
<keyword evidence="3" id="KW-1003">Cell membrane</keyword>
<dbReference type="InterPro" id="IPR002656">
    <property type="entry name" value="Acyl_transf_3_dom"/>
</dbReference>
<dbReference type="Pfam" id="PF01757">
    <property type="entry name" value="Acyl_transf_3"/>
    <property type="match status" value="1"/>
</dbReference>
<gene>
    <name evidence="10" type="ORF">CDN99_20200</name>
</gene>
<protein>
    <recommendedName>
        <fullName evidence="9">Acyltransferase 3 domain-containing protein</fullName>
    </recommendedName>
</protein>
<keyword evidence="5 8" id="KW-1133">Transmembrane helix</keyword>
<feature type="transmembrane region" description="Helical" evidence="8">
    <location>
        <begin position="284"/>
        <end position="306"/>
    </location>
</feature>
<accession>A0A246J0S7</accession>
<comment type="subcellular location">
    <subcellularLocation>
        <location evidence="1">Cell membrane</location>
        <topology evidence="1">Multi-pass membrane protein</topology>
    </subcellularLocation>
</comment>
<feature type="transmembrane region" description="Helical" evidence="8">
    <location>
        <begin position="80"/>
        <end position="100"/>
    </location>
</feature>
<dbReference type="GO" id="GO:0009246">
    <property type="term" value="P:enterobacterial common antigen biosynthetic process"/>
    <property type="evidence" value="ECO:0007669"/>
    <property type="project" value="TreeGrafter"/>
</dbReference>
<evidence type="ECO:0000256" key="6">
    <source>
        <dbReference type="ARBA" id="ARBA00023136"/>
    </source>
</evidence>
<evidence type="ECO:0000313" key="10">
    <source>
        <dbReference type="EMBL" id="OWQ86163.1"/>
    </source>
</evidence>
<keyword evidence="4 8" id="KW-0812">Transmembrane</keyword>
<dbReference type="RefSeq" id="WP_088386712.1">
    <property type="nucleotide sequence ID" value="NZ_NIOF01000011.1"/>
</dbReference>
<evidence type="ECO:0000256" key="4">
    <source>
        <dbReference type="ARBA" id="ARBA00022692"/>
    </source>
</evidence>
<evidence type="ECO:0000256" key="7">
    <source>
        <dbReference type="SAM" id="MobiDB-lite"/>
    </source>
</evidence>
<name>A0A246J0S7_9BURK</name>
<dbReference type="AlphaFoldDB" id="A0A246J0S7"/>
<dbReference type="Proteomes" id="UP000197468">
    <property type="component" value="Unassembled WGS sequence"/>
</dbReference>
<feature type="transmembrane region" description="Helical" evidence="8">
    <location>
        <begin position="199"/>
        <end position="221"/>
    </location>
</feature>
<feature type="transmembrane region" description="Helical" evidence="8">
    <location>
        <begin position="169"/>
        <end position="187"/>
    </location>
</feature>
<dbReference type="GO" id="GO:0016413">
    <property type="term" value="F:O-acetyltransferase activity"/>
    <property type="evidence" value="ECO:0007669"/>
    <property type="project" value="TreeGrafter"/>
</dbReference>
<evidence type="ECO:0000256" key="5">
    <source>
        <dbReference type="ARBA" id="ARBA00022989"/>
    </source>
</evidence>
<keyword evidence="11" id="KW-1185">Reference proteome</keyword>
<organism evidence="10 11">
    <name type="scientific">Roseateles aquatilis</name>
    <dbReference type="NCBI Taxonomy" id="431061"/>
    <lineage>
        <taxon>Bacteria</taxon>
        <taxon>Pseudomonadati</taxon>
        <taxon>Pseudomonadota</taxon>
        <taxon>Betaproteobacteria</taxon>
        <taxon>Burkholderiales</taxon>
        <taxon>Sphaerotilaceae</taxon>
        <taxon>Roseateles</taxon>
    </lineage>
</organism>
<feature type="region of interest" description="Disordered" evidence="7">
    <location>
        <begin position="320"/>
        <end position="339"/>
    </location>
</feature>
<evidence type="ECO:0000256" key="1">
    <source>
        <dbReference type="ARBA" id="ARBA00004651"/>
    </source>
</evidence>
<evidence type="ECO:0000259" key="9">
    <source>
        <dbReference type="Pfam" id="PF01757"/>
    </source>
</evidence>
<feature type="transmembrane region" description="Helical" evidence="8">
    <location>
        <begin position="145"/>
        <end position="163"/>
    </location>
</feature>
<feature type="transmembrane region" description="Helical" evidence="8">
    <location>
        <begin position="120"/>
        <end position="138"/>
    </location>
</feature>
<dbReference type="EMBL" id="NIOF01000011">
    <property type="protein sequence ID" value="OWQ86163.1"/>
    <property type="molecule type" value="Genomic_DNA"/>
</dbReference>
<reference evidence="10 11" key="1">
    <citation type="journal article" date="2008" name="Int. J. Syst. Evol. Microbiol.">
        <title>Description of Roseateles aquatilis sp. nov. and Roseateles terrae sp. nov., in the class Betaproteobacteria, and emended description of the genus Roseateles.</title>
        <authorList>
            <person name="Gomila M."/>
            <person name="Bowien B."/>
            <person name="Falsen E."/>
            <person name="Moore E.R."/>
            <person name="Lalucat J."/>
        </authorList>
    </citation>
    <scope>NUCLEOTIDE SEQUENCE [LARGE SCALE GENOMIC DNA]</scope>
    <source>
        <strain evidence="10 11">CCUG 48205</strain>
    </source>
</reference>